<dbReference type="GO" id="GO:0004176">
    <property type="term" value="F:ATP-dependent peptidase activity"/>
    <property type="evidence" value="ECO:0007669"/>
    <property type="project" value="InterPro"/>
</dbReference>
<evidence type="ECO:0000256" key="3">
    <source>
        <dbReference type="ARBA" id="ARBA00022670"/>
    </source>
</evidence>
<dbReference type="PANTHER" id="PTHR10381:SF70">
    <property type="entry name" value="ATP-DEPENDENT CLP PROTEASE PROTEOLYTIC SUBUNIT"/>
    <property type="match status" value="1"/>
</dbReference>
<dbReference type="Proteomes" id="UP000246115">
    <property type="component" value="Chromosome"/>
</dbReference>
<evidence type="ECO:0000256" key="1">
    <source>
        <dbReference type="ARBA" id="ARBA00007039"/>
    </source>
</evidence>
<dbReference type="InterPro" id="IPR023562">
    <property type="entry name" value="ClpP/TepA"/>
</dbReference>
<keyword evidence="4" id="KW-0378">Hydrolase</keyword>
<dbReference type="EMBL" id="QVQY01000010">
    <property type="protein sequence ID" value="RFU51113.1"/>
    <property type="molecule type" value="Genomic_DNA"/>
</dbReference>
<evidence type="ECO:0000256" key="2">
    <source>
        <dbReference type="ARBA" id="ARBA00022490"/>
    </source>
</evidence>
<dbReference type="PANTHER" id="PTHR10381">
    <property type="entry name" value="ATP-DEPENDENT CLP PROTEASE PROTEOLYTIC SUBUNIT"/>
    <property type="match status" value="1"/>
</dbReference>
<keyword evidence="13" id="KW-1185">Reference proteome</keyword>
<evidence type="ECO:0000256" key="6">
    <source>
        <dbReference type="RuleBase" id="RU003567"/>
    </source>
</evidence>
<dbReference type="Gene3D" id="3.90.226.10">
    <property type="entry name" value="2-enoyl-CoA Hydratase, Chain A, domain 1"/>
    <property type="match status" value="1"/>
</dbReference>
<dbReference type="InterPro" id="IPR029045">
    <property type="entry name" value="ClpP/crotonase-like_dom_sf"/>
</dbReference>
<evidence type="ECO:0000313" key="9">
    <source>
        <dbReference type="EMBL" id="RFU51113.1"/>
    </source>
</evidence>
<feature type="compositionally biased region" description="Basic and acidic residues" evidence="7">
    <location>
        <begin position="223"/>
        <end position="234"/>
    </location>
</feature>
<dbReference type="Pfam" id="PF00574">
    <property type="entry name" value="CLP_protease"/>
    <property type="match status" value="1"/>
</dbReference>
<keyword evidence="3 10" id="KW-0645">Protease</keyword>
<reference evidence="9 13" key="1">
    <citation type="submission" date="2018-08" db="EMBL/GenBank/DDBJ databases">
        <title>Draft genome of Streptococcus sp .nov. Z2.</title>
        <authorList>
            <person name="Tian Z."/>
        </authorList>
    </citation>
    <scope>NUCLEOTIDE SEQUENCE [LARGE SCALE GENOMIC DNA]</scope>
    <source>
        <strain evidence="9 13">Z2</strain>
    </source>
</reference>
<dbReference type="AlphaFoldDB" id="A0A372KLP8"/>
<keyword evidence="2" id="KW-0963">Cytoplasm</keyword>
<dbReference type="Proteomes" id="UP000264056">
    <property type="component" value="Unassembled WGS sequence"/>
</dbReference>
<dbReference type="KEGG" id="schj:DDV21_010250"/>
<dbReference type="GO" id="GO:0004252">
    <property type="term" value="F:serine-type endopeptidase activity"/>
    <property type="evidence" value="ECO:0007669"/>
    <property type="project" value="InterPro"/>
</dbReference>
<accession>A0A372KLP8</accession>
<sequence>MKIDIKGTIVSNDVKWFYDEYGLTATAPKDIVLPENGEPVEVIINSGGGDVFAGSEIYTALRDYSGAVSIKVVGIAASAASVIAMAGDSVEISPTAQMMIHNVSTVAEGDHRELKHEAEILENYNKSIANAYILKTGLSPDELLDLMAQETWLSAGQAVEKGFADKVMFAEDELAQLVAAASDVVPNQIILAQKLRSEELDRFKREVSARLDNLEKQLVTQNENEKEPKEEPKGFKAFLF</sequence>
<dbReference type="OrthoDB" id="9806592at2"/>
<gene>
    <name evidence="8" type="ORF">DDV21_010250</name>
    <name evidence="9" type="ORF">DDV22_05250</name>
    <name evidence="10" type="ORF">DDV23_05760</name>
</gene>
<reference evidence="8" key="4">
    <citation type="journal article" date="2019" name="Int. J. Syst. Evol. Microbiol.">
        <title>Streptococcus chenjunshii sp. nov. isolated from feces of Tibetan antelopes.</title>
        <authorList>
            <person name="Tian Z."/>
            <person name="Lu S."/>
            <person name="Jin D."/>
            <person name="Yang J."/>
            <person name="Pu J."/>
            <person name="Lai X.H."/>
            <person name="Bai X.N."/>
            <person name="Wu X.M."/>
            <person name="Li J."/>
            <person name="Wang S."/>
            <person name="Xu J."/>
        </authorList>
    </citation>
    <scope>NUCLEOTIDE SEQUENCE</scope>
    <source>
        <strain evidence="8">Z15</strain>
    </source>
</reference>
<comment type="similarity">
    <text evidence="1 6">Belongs to the peptidase S14 family.</text>
</comment>
<evidence type="ECO:0000313" key="8">
    <source>
        <dbReference type="EMBL" id="AXQ79430.1"/>
    </source>
</evidence>
<reference evidence="11" key="3">
    <citation type="submission" date="2018-08" db="EMBL/GenBank/DDBJ databases">
        <title>Streptococcus chenjunshii sp. nov., isolated from stools sample of the Tibetan antelope in the Qinghai-Tibet plateau, China.</title>
        <authorList>
            <person name="Tian Z."/>
        </authorList>
    </citation>
    <scope>NUCLEOTIDE SEQUENCE [LARGE SCALE GENOMIC DNA]</scope>
    <source>
        <strain evidence="11">Z15</strain>
    </source>
</reference>
<accession>A0A346NEI5</accession>
<reference evidence="10 12" key="2">
    <citation type="submission" date="2018-08" db="EMBL/GenBank/DDBJ databases">
        <title>Draft genome of Streptococcus sp. nov. Z1.</title>
        <authorList>
            <person name="Tian Z."/>
        </authorList>
    </citation>
    <scope>NUCLEOTIDE SEQUENCE [LARGE SCALE GENOMIC DNA]</scope>
    <source>
        <strain evidence="10">Z1</strain>
        <strain evidence="12">Z1(2018)</strain>
    </source>
</reference>
<keyword evidence="5" id="KW-0720">Serine protease</keyword>
<dbReference type="NCBIfam" id="NF045542">
    <property type="entry name" value="Clp_rel_HeadMat"/>
    <property type="match status" value="1"/>
</dbReference>
<evidence type="ECO:0000256" key="4">
    <source>
        <dbReference type="ARBA" id="ARBA00022801"/>
    </source>
</evidence>
<dbReference type="RefSeq" id="WP_116878161.1">
    <property type="nucleotide sequence ID" value="NZ_CP031733.1"/>
</dbReference>
<evidence type="ECO:0000256" key="5">
    <source>
        <dbReference type="ARBA" id="ARBA00022825"/>
    </source>
</evidence>
<dbReference type="Proteomes" id="UP000262901">
    <property type="component" value="Unassembled WGS sequence"/>
</dbReference>
<evidence type="ECO:0000313" key="10">
    <source>
        <dbReference type="EMBL" id="RFU53211.1"/>
    </source>
</evidence>
<name>A0A372KLP8_9STRE</name>
<dbReference type="InterPro" id="IPR001907">
    <property type="entry name" value="ClpP"/>
</dbReference>
<evidence type="ECO:0000313" key="12">
    <source>
        <dbReference type="Proteomes" id="UP000262901"/>
    </source>
</evidence>
<protein>
    <recommendedName>
        <fullName evidence="6">ATP-dependent Clp protease proteolytic subunit</fullName>
    </recommendedName>
</protein>
<dbReference type="CDD" id="cd07016">
    <property type="entry name" value="S14_ClpP_1"/>
    <property type="match status" value="1"/>
</dbReference>
<feature type="region of interest" description="Disordered" evidence="7">
    <location>
        <begin position="218"/>
        <end position="240"/>
    </location>
</feature>
<evidence type="ECO:0000313" key="11">
    <source>
        <dbReference type="Proteomes" id="UP000246115"/>
    </source>
</evidence>
<dbReference type="GO" id="GO:0051117">
    <property type="term" value="F:ATPase binding"/>
    <property type="evidence" value="ECO:0007669"/>
    <property type="project" value="TreeGrafter"/>
</dbReference>
<dbReference type="EMBL" id="CP031733">
    <property type="protein sequence ID" value="AXQ79430.1"/>
    <property type="molecule type" value="Genomic_DNA"/>
</dbReference>
<proteinExistence type="inferred from homology"/>
<dbReference type="SUPFAM" id="SSF52096">
    <property type="entry name" value="ClpP/crotonase"/>
    <property type="match status" value="1"/>
</dbReference>
<organism evidence="10 12">
    <name type="scientific">Streptococcus chenjunshii</name>
    <dbReference type="NCBI Taxonomy" id="2173853"/>
    <lineage>
        <taxon>Bacteria</taxon>
        <taxon>Bacillati</taxon>
        <taxon>Bacillota</taxon>
        <taxon>Bacilli</taxon>
        <taxon>Lactobacillales</taxon>
        <taxon>Streptococcaceae</taxon>
        <taxon>Streptococcus</taxon>
    </lineage>
</organism>
<dbReference type="PRINTS" id="PR00127">
    <property type="entry name" value="CLPPROTEASEP"/>
</dbReference>
<evidence type="ECO:0000313" key="13">
    <source>
        <dbReference type="Proteomes" id="UP000264056"/>
    </source>
</evidence>
<evidence type="ECO:0000256" key="7">
    <source>
        <dbReference type="SAM" id="MobiDB-lite"/>
    </source>
</evidence>
<dbReference type="EMBL" id="QVQZ01000010">
    <property type="protein sequence ID" value="RFU53211.1"/>
    <property type="molecule type" value="Genomic_DNA"/>
</dbReference>
<dbReference type="GO" id="GO:0009368">
    <property type="term" value="C:endopeptidase Clp complex"/>
    <property type="evidence" value="ECO:0007669"/>
    <property type="project" value="TreeGrafter"/>
</dbReference>
<dbReference type="GO" id="GO:0006515">
    <property type="term" value="P:protein quality control for misfolded or incompletely synthesized proteins"/>
    <property type="evidence" value="ECO:0007669"/>
    <property type="project" value="TreeGrafter"/>
</dbReference>